<accession>A0A0P1AUL5</accession>
<dbReference type="RefSeq" id="XP_024581035.1">
    <property type="nucleotide sequence ID" value="XM_024730793.1"/>
</dbReference>
<dbReference type="EMBL" id="CCYD01001279">
    <property type="protein sequence ID" value="CEG44666.1"/>
    <property type="molecule type" value="Genomic_DNA"/>
</dbReference>
<keyword evidence="2" id="KW-1185">Reference proteome</keyword>
<proteinExistence type="predicted"/>
<sequence length="53" mass="6258">MSRSRRTAVPRETSSWFIPPQTLCLREGETNESDWDQTQNYSLQYMRLLTSSC</sequence>
<name>A0A0P1AUL5_PLAHL</name>
<protein>
    <submittedName>
        <fullName evidence="1">Uncharacterized protein</fullName>
    </submittedName>
</protein>
<evidence type="ECO:0000313" key="2">
    <source>
        <dbReference type="Proteomes" id="UP000054928"/>
    </source>
</evidence>
<reference evidence="2" key="1">
    <citation type="submission" date="2014-09" db="EMBL/GenBank/DDBJ databases">
        <authorList>
            <person name="Sharma Rahul"/>
            <person name="Thines Marco"/>
        </authorList>
    </citation>
    <scope>NUCLEOTIDE SEQUENCE [LARGE SCALE GENOMIC DNA]</scope>
</reference>
<dbReference type="GeneID" id="36396068"/>
<dbReference type="AlphaFoldDB" id="A0A0P1AUL5"/>
<organism evidence="1 2">
    <name type="scientific">Plasmopara halstedii</name>
    <name type="common">Downy mildew of sunflower</name>
    <dbReference type="NCBI Taxonomy" id="4781"/>
    <lineage>
        <taxon>Eukaryota</taxon>
        <taxon>Sar</taxon>
        <taxon>Stramenopiles</taxon>
        <taxon>Oomycota</taxon>
        <taxon>Peronosporomycetes</taxon>
        <taxon>Peronosporales</taxon>
        <taxon>Peronosporaceae</taxon>
        <taxon>Plasmopara</taxon>
    </lineage>
</organism>
<dbReference type="Proteomes" id="UP000054928">
    <property type="component" value="Unassembled WGS sequence"/>
</dbReference>
<evidence type="ECO:0000313" key="1">
    <source>
        <dbReference type="EMBL" id="CEG44666.1"/>
    </source>
</evidence>